<proteinExistence type="predicted"/>
<keyword evidence="1" id="KW-0106">Calcium</keyword>
<evidence type="ECO:0000313" key="3">
    <source>
        <dbReference type="EMBL" id="VDN43030.1"/>
    </source>
</evidence>
<protein>
    <submittedName>
        <fullName evidence="5">EF-hand domain-containing protein</fullName>
    </submittedName>
</protein>
<organism evidence="5">
    <name type="scientific">Gongylonema pulchrum</name>
    <dbReference type="NCBI Taxonomy" id="637853"/>
    <lineage>
        <taxon>Eukaryota</taxon>
        <taxon>Metazoa</taxon>
        <taxon>Ecdysozoa</taxon>
        <taxon>Nematoda</taxon>
        <taxon>Chromadorea</taxon>
        <taxon>Rhabditida</taxon>
        <taxon>Spirurina</taxon>
        <taxon>Spiruromorpha</taxon>
        <taxon>Spiruroidea</taxon>
        <taxon>Gongylonematidae</taxon>
        <taxon>Gongylonema</taxon>
    </lineage>
</organism>
<reference evidence="3 4" key="2">
    <citation type="submission" date="2018-11" db="EMBL/GenBank/DDBJ databases">
        <authorList>
            <consortium name="Pathogen Informatics"/>
        </authorList>
    </citation>
    <scope>NUCLEOTIDE SEQUENCE [LARGE SCALE GENOMIC DNA]</scope>
</reference>
<dbReference type="SUPFAM" id="SSF47473">
    <property type="entry name" value="EF-hand"/>
    <property type="match status" value="1"/>
</dbReference>
<dbReference type="AlphaFoldDB" id="A0A183EUD9"/>
<accession>A0A183EUD9</accession>
<gene>
    <name evidence="3" type="ORF">GPUH_LOCUS24580</name>
</gene>
<dbReference type="PROSITE" id="PS00018">
    <property type="entry name" value="EF_HAND_1"/>
    <property type="match status" value="1"/>
</dbReference>
<keyword evidence="4" id="KW-1185">Reference proteome</keyword>
<dbReference type="InterPro" id="IPR011992">
    <property type="entry name" value="EF-hand-dom_pair"/>
</dbReference>
<dbReference type="Proteomes" id="UP000271098">
    <property type="component" value="Unassembled WGS sequence"/>
</dbReference>
<feature type="domain" description="EF-hand" evidence="2">
    <location>
        <begin position="56"/>
        <end position="91"/>
    </location>
</feature>
<dbReference type="InterPro" id="IPR018247">
    <property type="entry name" value="EF_Hand_1_Ca_BS"/>
</dbReference>
<name>A0A183EUD9_9BILA</name>
<reference evidence="5" key="1">
    <citation type="submission" date="2016-06" db="UniProtKB">
        <authorList>
            <consortium name="WormBaseParasite"/>
        </authorList>
    </citation>
    <scope>IDENTIFICATION</scope>
</reference>
<evidence type="ECO:0000259" key="2">
    <source>
        <dbReference type="PROSITE" id="PS50222"/>
    </source>
</evidence>
<dbReference type="GO" id="GO:0005509">
    <property type="term" value="F:calcium ion binding"/>
    <property type="evidence" value="ECO:0007669"/>
    <property type="project" value="InterPro"/>
</dbReference>
<dbReference type="EMBL" id="UYRT01101649">
    <property type="protein sequence ID" value="VDN43030.1"/>
    <property type="molecule type" value="Genomic_DNA"/>
</dbReference>
<dbReference type="OrthoDB" id="74314at2759"/>
<dbReference type="Pfam" id="PF13405">
    <property type="entry name" value="EF-hand_6"/>
    <property type="match status" value="1"/>
</dbReference>
<dbReference type="PROSITE" id="PS50222">
    <property type="entry name" value="EF_HAND_2"/>
    <property type="match status" value="1"/>
</dbReference>
<evidence type="ECO:0000313" key="5">
    <source>
        <dbReference type="WBParaSite" id="GPUH_0002461001-mRNA-1"/>
    </source>
</evidence>
<dbReference type="Gene3D" id="1.10.238.10">
    <property type="entry name" value="EF-hand"/>
    <property type="match status" value="1"/>
</dbReference>
<sequence>MTHYQLALDLLSDSEKERREMGRNLLQFQSPVKSAVFADWASGVSSTLDPEIVNKHISAMVEAVFKHYDHNRDGSISQTEFKQISTNFPFIAPFGTIDVDK</sequence>
<dbReference type="WBParaSite" id="GPUH_0002461001-mRNA-1">
    <property type="protein sequence ID" value="GPUH_0002461001-mRNA-1"/>
    <property type="gene ID" value="GPUH_0002461001"/>
</dbReference>
<dbReference type="InterPro" id="IPR002048">
    <property type="entry name" value="EF_hand_dom"/>
</dbReference>
<evidence type="ECO:0000313" key="4">
    <source>
        <dbReference type="Proteomes" id="UP000271098"/>
    </source>
</evidence>
<evidence type="ECO:0000256" key="1">
    <source>
        <dbReference type="ARBA" id="ARBA00022837"/>
    </source>
</evidence>